<feature type="region of interest" description="Disordered" evidence="1">
    <location>
        <begin position="32"/>
        <end position="65"/>
    </location>
</feature>
<keyword evidence="3" id="KW-1185">Reference proteome</keyword>
<accession>A0ABN6XRJ1</accession>
<reference evidence="3" key="1">
    <citation type="journal article" date="2019" name="Int. J. Syst. Evol. Microbiol.">
        <title>The Global Catalogue of Microorganisms (GCM) 10K type strain sequencing project: providing services to taxonomists for standard genome sequencing and annotation.</title>
        <authorList>
            <consortium name="The Broad Institute Genomics Platform"/>
            <consortium name="The Broad Institute Genome Sequencing Center for Infectious Disease"/>
            <person name="Wu L."/>
            <person name="Ma J."/>
        </authorList>
    </citation>
    <scope>NUCLEOTIDE SEQUENCE [LARGE SCALE GENOMIC DNA]</scope>
    <source>
        <strain evidence="3">NBRC 108725</strain>
    </source>
</reference>
<evidence type="ECO:0000313" key="2">
    <source>
        <dbReference type="EMBL" id="BDZ46788.1"/>
    </source>
</evidence>
<gene>
    <name evidence="2" type="ORF">GCM10025866_26970</name>
</gene>
<proteinExistence type="predicted"/>
<feature type="compositionally biased region" description="Basic and acidic residues" evidence="1">
    <location>
        <begin position="36"/>
        <end position="49"/>
    </location>
</feature>
<dbReference type="Proteomes" id="UP001321498">
    <property type="component" value="Chromosome"/>
</dbReference>
<evidence type="ECO:0000313" key="3">
    <source>
        <dbReference type="Proteomes" id="UP001321498"/>
    </source>
</evidence>
<protein>
    <recommendedName>
        <fullName evidence="4">SPOR domain-containing protein</fullName>
    </recommendedName>
</protein>
<name>A0ABN6XRJ1_9MICO</name>
<evidence type="ECO:0008006" key="4">
    <source>
        <dbReference type="Google" id="ProtNLM"/>
    </source>
</evidence>
<dbReference type="EMBL" id="AP027731">
    <property type="protein sequence ID" value="BDZ46788.1"/>
    <property type="molecule type" value="Genomic_DNA"/>
</dbReference>
<organism evidence="2 3">
    <name type="scientific">Naasia aerilata</name>
    <dbReference type="NCBI Taxonomy" id="1162966"/>
    <lineage>
        <taxon>Bacteria</taxon>
        <taxon>Bacillati</taxon>
        <taxon>Actinomycetota</taxon>
        <taxon>Actinomycetes</taxon>
        <taxon>Micrococcales</taxon>
        <taxon>Microbacteriaceae</taxon>
        <taxon>Naasia</taxon>
    </lineage>
</organism>
<evidence type="ECO:0000256" key="1">
    <source>
        <dbReference type="SAM" id="MobiDB-lite"/>
    </source>
</evidence>
<dbReference type="RefSeq" id="WP_286276787.1">
    <property type="nucleotide sequence ID" value="NZ_AP027731.1"/>
</dbReference>
<sequence>MAEDEPQWWYNSRTGQTERGMLSNAIDRVGPFATEEEAKRAPEKLRENSQRWAAEEAADNDWGKH</sequence>